<protein>
    <recommendedName>
        <fullName evidence="3">Protein kinase domain-containing protein</fullName>
    </recommendedName>
</protein>
<feature type="domain" description="Protein kinase" evidence="3">
    <location>
        <begin position="204"/>
        <end position="560"/>
    </location>
</feature>
<dbReference type="Gene3D" id="1.10.510.10">
    <property type="entry name" value="Transferase(Phosphotransferase) domain 1"/>
    <property type="match status" value="1"/>
</dbReference>
<sequence>MVDPGTGIAIAQIAFFAACKAVDAFGTALHYFDDAEALTIALEIERLRLQTWGANSGLADGTLAPHLAVASEILLRELDVIARIFEDADKVRDRYGVQAPAEGEPSTRVVSGLITRMRKSLRSSGVKLYGASSSDKDGDDVPATTKASTVSRSMSNRVRWVIKDRDQLKKLVTDLRDAIDLLNKLLTETQRRRFINDYERINVLVVGSAVDDKSLAMIRAAVDIERDPDTLAKVDRKSLSTNETRQSSGPISPVAMKSLRLAQYDLPPDFATCNRFLAPKKDSLTELYLFERKAFEPDLDHNSKTLLWNRVQKLISLLALPKSTSFKVPQAAGYIHDPEHYCWWLVFHFQPASGSTLETSSQPSSLLRLLQPDYKPRPPLEQRFRIASDISSTLYELYSSNWMHKSIRSDNILFSCVEIDSHPPANQLGLPVVCGFEYSRLETEAQTIDRSKANSNVNVAMYRHPDYQGEAAQGYKIQYDIYSLGLVLLEIGIWAPLTSLFDSKRSKAPASGSAPPALPSGTKHFHSPEAKLLRDRVTTTIRKDLPFRMGSAYAGATQWCIDYGDKELPVNVGEPPNHALEFYNHVVEPLCNLNVTYAGTNE</sequence>
<dbReference type="InterPro" id="IPR038305">
    <property type="entry name" value="HeLo_sf"/>
</dbReference>
<evidence type="ECO:0000256" key="1">
    <source>
        <dbReference type="SAM" id="Coils"/>
    </source>
</evidence>
<dbReference type="GO" id="GO:0004672">
    <property type="term" value="F:protein kinase activity"/>
    <property type="evidence" value="ECO:0007669"/>
    <property type="project" value="InterPro"/>
</dbReference>
<dbReference type="PANTHER" id="PTHR37542:SF3">
    <property type="entry name" value="PRION-INHIBITION AND PROPAGATION HELO DOMAIN-CONTAINING PROTEIN"/>
    <property type="match status" value="1"/>
</dbReference>
<dbReference type="PANTHER" id="PTHR37542">
    <property type="entry name" value="HELO DOMAIN-CONTAINING PROTEIN-RELATED"/>
    <property type="match status" value="1"/>
</dbReference>
<dbReference type="SUPFAM" id="SSF56112">
    <property type="entry name" value="Protein kinase-like (PK-like)"/>
    <property type="match status" value="1"/>
</dbReference>
<dbReference type="InterPro" id="IPR029498">
    <property type="entry name" value="HeLo_dom"/>
</dbReference>
<dbReference type="Gene3D" id="1.20.120.1020">
    <property type="entry name" value="Prion-inhibition and propagation, HeLo domain"/>
    <property type="match status" value="1"/>
</dbReference>
<dbReference type="GO" id="GO:0005524">
    <property type="term" value="F:ATP binding"/>
    <property type="evidence" value="ECO:0007669"/>
    <property type="project" value="InterPro"/>
</dbReference>
<proteinExistence type="predicted"/>
<keyword evidence="1" id="KW-0175">Coiled coil</keyword>
<gene>
    <name evidence="4" type="ORF">FALBO_1054</name>
</gene>
<dbReference type="InterPro" id="IPR000719">
    <property type="entry name" value="Prot_kinase_dom"/>
</dbReference>
<keyword evidence="5" id="KW-1185">Reference proteome</keyword>
<evidence type="ECO:0000256" key="2">
    <source>
        <dbReference type="SAM" id="MobiDB-lite"/>
    </source>
</evidence>
<dbReference type="OrthoDB" id="1911848at2759"/>
<dbReference type="EMBL" id="JAADYS010000136">
    <property type="protein sequence ID" value="KAF4472040.1"/>
    <property type="molecule type" value="Genomic_DNA"/>
</dbReference>
<feature type="region of interest" description="Disordered" evidence="2">
    <location>
        <begin position="505"/>
        <end position="525"/>
    </location>
</feature>
<dbReference type="InterPro" id="IPR011009">
    <property type="entry name" value="Kinase-like_dom_sf"/>
</dbReference>
<evidence type="ECO:0000259" key="3">
    <source>
        <dbReference type="PROSITE" id="PS50011"/>
    </source>
</evidence>
<name>A0A8H4LPP6_9HYPO</name>
<dbReference type="Proteomes" id="UP000554235">
    <property type="component" value="Unassembled WGS sequence"/>
</dbReference>
<organism evidence="4 5">
    <name type="scientific">Fusarium albosuccineum</name>
    <dbReference type="NCBI Taxonomy" id="1237068"/>
    <lineage>
        <taxon>Eukaryota</taxon>
        <taxon>Fungi</taxon>
        <taxon>Dikarya</taxon>
        <taxon>Ascomycota</taxon>
        <taxon>Pezizomycotina</taxon>
        <taxon>Sordariomycetes</taxon>
        <taxon>Hypocreomycetidae</taxon>
        <taxon>Hypocreales</taxon>
        <taxon>Nectriaceae</taxon>
        <taxon>Fusarium</taxon>
        <taxon>Fusarium decemcellulare species complex</taxon>
    </lineage>
</organism>
<reference evidence="4 5" key="1">
    <citation type="submission" date="2020-01" db="EMBL/GenBank/DDBJ databases">
        <title>Identification and distribution of gene clusters putatively required for synthesis of sphingolipid metabolism inhibitors in phylogenetically diverse species of the filamentous fungus Fusarium.</title>
        <authorList>
            <person name="Kim H.-S."/>
            <person name="Busman M."/>
            <person name="Brown D.W."/>
            <person name="Divon H."/>
            <person name="Uhlig S."/>
            <person name="Proctor R.H."/>
        </authorList>
    </citation>
    <scope>NUCLEOTIDE SEQUENCE [LARGE SCALE GENOMIC DNA]</scope>
    <source>
        <strain evidence="4 5">NRRL 20459</strain>
    </source>
</reference>
<evidence type="ECO:0000313" key="5">
    <source>
        <dbReference type="Proteomes" id="UP000554235"/>
    </source>
</evidence>
<accession>A0A8H4LPP6</accession>
<feature type="coiled-coil region" evidence="1">
    <location>
        <begin position="165"/>
        <end position="192"/>
    </location>
</feature>
<dbReference type="Pfam" id="PF14479">
    <property type="entry name" value="HeLo"/>
    <property type="match status" value="1"/>
</dbReference>
<comment type="caution">
    <text evidence="4">The sequence shown here is derived from an EMBL/GenBank/DDBJ whole genome shotgun (WGS) entry which is preliminary data.</text>
</comment>
<evidence type="ECO:0000313" key="4">
    <source>
        <dbReference type="EMBL" id="KAF4472040.1"/>
    </source>
</evidence>
<dbReference type="AlphaFoldDB" id="A0A8H4LPP6"/>
<dbReference type="PROSITE" id="PS50011">
    <property type="entry name" value="PROTEIN_KINASE_DOM"/>
    <property type="match status" value="1"/>
</dbReference>